<evidence type="ECO:0000313" key="4">
    <source>
        <dbReference type="Proteomes" id="UP001211005"/>
    </source>
</evidence>
<keyword evidence="4" id="KW-1185">Reference proteome</keyword>
<proteinExistence type="predicted"/>
<protein>
    <submittedName>
        <fullName evidence="3">GDYXXLXY domain-containing protein</fullName>
    </submittedName>
</protein>
<name>A0ABY7LN61_9BACT</name>
<dbReference type="Proteomes" id="UP001211005">
    <property type="component" value="Chromosome"/>
</dbReference>
<keyword evidence="2" id="KW-1133">Transmembrane helix</keyword>
<dbReference type="EMBL" id="CP114767">
    <property type="protein sequence ID" value="WBA40891.1"/>
    <property type="molecule type" value="Genomic_DNA"/>
</dbReference>
<sequence>MSEPTTPIPAAAGAPVATPSVRPSHTLPEPRRRRWLWGLVVAQVLFVLAVAGAGYATERLGTTITLRTAPADPRDLRFHDYLELRYLISELPGHLWKGSAVPRRKAPVYVVLEQRQGVYEAVAVYPEQPAIGPGQTILRGWVQETWRRSMRLRYGLERYYLPEEARRQLRRPQPLQVTVSIAPWGQARISQVQVLPALPR</sequence>
<evidence type="ECO:0000256" key="1">
    <source>
        <dbReference type="SAM" id="MobiDB-lite"/>
    </source>
</evidence>
<dbReference type="InterPro" id="IPR025833">
    <property type="entry name" value="GDYXXLXY"/>
</dbReference>
<keyword evidence="2" id="KW-0812">Transmembrane</keyword>
<feature type="compositionally biased region" description="Low complexity" evidence="1">
    <location>
        <begin position="1"/>
        <end position="19"/>
    </location>
</feature>
<reference evidence="3 4" key="1">
    <citation type="submission" date="2022-12" db="EMBL/GenBank/DDBJ databases">
        <title>Hymenobacter canadensis sp. nov. isolated from lake water of the Cambridge Bay, Canada.</title>
        <authorList>
            <person name="Kim W.H."/>
            <person name="Lee Y.M."/>
        </authorList>
    </citation>
    <scope>NUCLEOTIDE SEQUENCE [LARGE SCALE GENOMIC DNA]</scope>
    <source>
        <strain evidence="3 4">PAMC 29467</strain>
    </source>
</reference>
<dbReference type="Pfam" id="PF14345">
    <property type="entry name" value="GDYXXLXY"/>
    <property type="match status" value="1"/>
</dbReference>
<feature type="region of interest" description="Disordered" evidence="1">
    <location>
        <begin position="1"/>
        <end position="27"/>
    </location>
</feature>
<feature type="transmembrane region" description="Helical" evidence="2">
    <location>
        <begin position="35"/>
        <end position="57"/>
    </location>
</feature>
<gene>
    <name evidence="3" type="ORF">O3303_13795</name>
</gene>
<accession>A0ABY7LN61</accession>
<keyword evidence="2" id="KW-0472">Membrane</keyword>
<evidence type="ECO:0000313" key="3">
    <source>
        <dbReference type="EMBL" id="WBA40891.1"/>
    </source>
</evidence>
<dbReference type="RefSeq" id="WP_269558979.1">
    <property type="nucleotide sequence ID" value="NZ_CP114767.1"/>
</dbReference>
<organism evidence="3 4">
    <name type="scientific">Hymenobacter canadensis</name>
    <dbReference type="NCBI Taxonomy" id="2999067"/>
    <lineage>
        <taxon>Bacteria</taxon>
        <taxon>Pseudomonadati</taxon>
        <taxon>Bacteroidota</taxon>
        <taxon>Cytophagia</taxon>
        <taxon>Cytophagales</taxon>
        <taxon>Hymenobacteraceae</taxon>
        <taxon>Hymenobacter</taxon>
    </lineage>
</organism>
<evidence type="ECO:0000256" key="2">
    <source>
        <dbReference type="SAM" id="Phobius"/>
    </source>
</evidence>